<dbReference type="EMBL" id="CP054160">
    <property type="protein sequence ID" value="QKJ59479.2"/>
    <property type="molecule type" value="Genomic_DNA"/>
</dbReference>
<evidence type="ECO:0000256" key="6">
    <source>
        <dbReference type="ARBA" id="ARBA00022989"/>
    </source>
</evidence>
<dbReference type="EMBL" id="CP054160">
    <property type="protein sequence ID" value="QKJ59478.2"/>
    <property type="molecule type" value="Genomic_DNA"/>
</dbReference>
<reference evidence="11" key="1">
    <citation type="submission" date="2020-03" db="EMBL/GenBank/DDBJ databases">
        <title>Genome sequences of seven Enterobacteriaceae strains isolated from Canadian wastewater treatment facilities.</title>
        <authorList>
            <person name="Huang H."/>
            <person name="Chmara J.T."/>
            <person name="Duceppe M.-O."/>
        </authorList>
    </citation>
    <scope>NUCLEOTIDE SEQUENCE [LARGE SCALE GENOMIC DNA]</scope>
    <source>
        <strain evidence="11">Biosolid 3</strain>
        <strain evidence="10">HH13</strain>
    </source>
</reference>
<name>A0AAE7JU70_SERFO</name>
<keyword evidence="6 8" id="KW-1133">Transmembrane helix</keyword>
<sequence>MMPQKLVVMALVILCITVLVFTWMTRKRLCEIRIRSGETEVAAMMAYESAR</sequence>
<proteinExistence type="inferred from homology"/>
<dbReference type="PROSITE" id="PS00556">
    <property type="entry name" value="HOK_GEF"/>
    <property type="match status" value="1"/>
</dbReference>
<comment type="subcellular location">
    <subcellularLocation>
        <location evidence="1 8">Cell inner membrane</location>
        <topology evidence="1 8">Single-pass membrane protein</topology>
    </subcellularLocation>
</comment>
<evidence type="ECO:0000313" key="11">
    <source>
        <dbReference type="Proteomes" id="UP000503464"/>
    </source>
</evidence>
<comment type="similarity">
    <text evidence="8">Belongs to the hok/gef family.</text>
</comment>
<evidence type="ECO:0000313" key="9">
    <source>
        <dbReference type="EMBL" id="QKJ59478.2"/>
    </source>
</evidence>
<reference evidence="9" key="2">
    <citation type="submission" date="2022-06" db="EMBL/GenBank/DDBJ databases">
        <title>Genome sequences of seven Enterobacteriaceae strains isolated from Canadian wastewater treatment facilities.</title>
        <authorList>
            <person name="Huang H."/>
            <person name="Chmara J.T."/>
            <person name="Duceppe M.-O."/>
        </authorList>
    </citation>
    <scope>NUCLEOTIDE SEQUENCE</scope>
    <source>
        <strain evidence="11">Biosolid 3</strain>
        <strain evidence="9">HH13</strain>
    </source>
</reference>
<dbReference type="InterPro" id="IPR000021">
    <property type="entry name" value="Hok/gef_toxin"/>
</dbReference>
<evidence type="ECO:0000256" key="2">
    <source>
        <dbReference type="ARBA" id="ARBA00022475"/>
    </source>
</evidence>
<dbReference type="Pfam" id="PF01848">
    <property type="entry name" value="HOK_GEF"/>
    <property type="match status" value="1"/>
</dbReference>
<keyword evidence="4" id="KW-1277">Toxin-antitoxin system</keyword>
<evidence type="ECO:0000256" key="8">
    <source>
        <dbReference type="RuleBase" id="RU221113"/>
    </source>
</evidence>
<evidence type="ECO:0000256" key="1">
    <source>
        <dbReference type="ARBA" id="ARBA00004377"/>
    </source>
</evidence>
<evidence type="ECO:0000256" key="7">
    <source>
        <dbReference type="ARBA" id="ARBA00023136"/>
    </source>
</evidence>
<dbReference type="AlphaFoldDB" id="A0AAE7JU70"/>
<dbReference type="Proteomes" id="UP000503464">
    <property type="component" value="Chromosome"/>
</dbReference>
<gene>
    <name evidence="9" type="ORF">G9399_15495</name>
    <name evidence="10" type="ORF">G9399_15500</name>
</gene>
<protein>
    <submittedName>
        <fullName evidence="9">Type I toxin-antitoxin system Hok family toxin</fullName>
    </submittedName>
</protein>
<keyword evidence="2" id="KW-1003">Cell membrane</keyword>
<evidence type="ECO:0000256" key="3">
    <source>
        <dbReference type="ARBA" id="ARBA00022519"/>
    </source>
</evidence>
<dbReference type="GO" id="GO:0005886">
    <property type="term" value="C:plasma membrane"/>
    <property type="evidence" value="ECO:0007669"/>
    <property type="project" value="UniProtKB-SubCell"/>
</dbReference>
<evidence type="ECO:0000256" key="4">
    <source>
        <dbReference type="ARBA" id="ARBA00022649"/>
    </source>
</evidence>
<evidence type="ECO:0000313" key="10">
    <source>
        <dbReference type="EMBL" id="QKJ59479.2"/>
    </source>
</evidence>
<dbReference type="NCBIfam" id="NF007279">
    <property type="entry name" value="PRK09738.1"/>
    <property type="match status" value="1"/>
</dbReference>
<evidence type="ECO:0000256" key="5">
    <source>
        <dbReference type="ARBA" id="ARBA00022692"/>
    </source>
</evidence>
<dbReference type="PRINTS" id="PR00281">
    <property type="entry name" value="HOKGEFTOXIC"/>
</dbReference>
<dbReference type="InterPro" id="IPR018084">
    <property type="entry name" value="Hok/gef_toxin_CS"/>
</dbReference>
<keyword evidence="5 8" id="KW-0812">Transmembrane</keyword>
<keyword evidence="3" id="KW-0997">Cell inner membrane</keyword>
<keyword evidence="7 8" id="KW-0472">Membrane</keyword>
<feature type="transmembrane region" description="Helical" evidence="8">
    <location>
        <begin position="6"/>
        <end position="25"/>
    </location>
</feature>
<organism evidence="9 11">
    <name type="scientific">Serratia fonticola</name>
    <dbReference type="NCBI Taxonomy" id="47917"/>
    <lineage>
        <taxon>Bacteria</taxon>
        <taxon>Pseudomonadati</taxon>
        <taxon>Pseudomonadota</taxon>
        <taxon>Gammaproteobacteria</taxon>
        <taxon>Enterobacterales</taxon>
        <taxon>Yersiniaceae</taxon>
        <taxon>Serratia</taxon>
    </lineage>
</organism>
<accession>A0AAE7JU70</accession>